<accession>A0A2S7E5W3</accession>
<dbReference type="RefSeq" id="WP_128418447.1">
    <property type="nucleotide sequence ID" value="NZ_MDEJ01000238.1"/>
</dbReference>
<reference evidence="2" key="1">
    <citation type="submission" date="2016-08" db="EMBL/GenBank/DDBJ databases">
        <authorList>
            <person name="Merda D."/>
            <person name="Briand M."/>
            <person name="Taghouti G."/>
            <person name="Carrere S."/>
            <person name="Gouzy J."/>
            <person name="Portier P."/>
            <person name="Jacques M.-A."/>
            <person name="Fischer-Le Saux M."/>
        </authorList>
    </citation>
    <scope>NUCLEOTIDE SEQUENCE [LARGE SCALE GENOMIC DNA]</scope>
    <source>
        <strain evidence="2">CFBP1817</strain>
    </source>
</reference>
<evidence type="ECO:0000313" key="1">
    <source>
        <dbReference type="EMBL" id="PPU85501.1"/>
    </source>
</evidence>
<dbReference type="OrthoDB" id="6005707at2"/>
<name>A0A2S7E5W3_9XANT</name>
<organism evidence="1 2">
    <name type="scientific">Xanthomonas populi</name>
    <dbReference type="NCBI Taxonomy" id="53414"/>
    <lineage>
        <taxon>Bacteria</taxon>
        <taxon>Pseudomonadati</taxon>
        <taxon>Pseudomonadota</taxon>
        <taxon>Gammaproteobacteria</taxon>
        <taxon>Lysobacterales</taxon>
        <taxon>Lysobacteraceae</taxon>
        <taxon>Xanthomonas</taxon>
    </lineage>
</organism>
<dbReference type="EMBL" id="MDEJ01000238">
    <property type="protein sequence ID" value="PPU85501.1"/>
    <property type="molecule type" value="Genomic_DNA"/>
</dbReference>
<protein>
    <recommendedName>
        <fullName evidence="3">HEAT repeat domain-containing protein</fullName>
    </recommendedName>
</protein>
<sequence>MHSLFTIKDEVMAVCDDDSAFIDYCNYKFDALGNIDHWQLVADTAAAIQADAGLSHLVTQQAIPLVTGENYKELFACLIFTGCTSSNILHLDPSLGMTDSHDSNNIVSTPNFSIVSKVLQGSPSPTRYTSNLDFPSEITSPNIHEEIQLSAPERTEFKTGDIIVHDRRNTIIVHDDINPSVMLAICNPKKRSKYQYAFHKETRRLSSISEFEPKISRKEKAIRILEKYGNASSLPALMAASGSDRHTIRWLAIRAMICLDPEKKDIYLQKGACDDNRNIRDTCEKLIEKYRRV</sequence>
<keyword evidence="2" id="KW-1185">Reference proteome</keyword>
<dbReference type="AlphaFoldDB" id="A0A2S7E5W3"/>
<comment type="caution">
    <text evidence="1">The sequence shown here is derived from an EMBL/GenBank/DDBJ whole genome shotgun (WGS) entry which is preliminary data.</text>
</comment>
<dbReference type="Proteomes" id="UP000239939">
    <property type="component" value="Unassembled WGS sequence"/>
</dbReference>
<evidence type="ECO:0008006" key="3">
    <source>
        <dbReference type="Google" id="ProtNLM"/>
    </source>
</evidence>
<evidence type="ECO:0000313" key="2">
    <source>
        <dbReference type="Proteomes" id="UP000239939"/>
    </source>
</evidence>
<gene>
    <name evidence="1" type="ORF">XpopCFBP1817_19960</name>
</gene>
<proteinExistence type="predicted"/>